<dbReference type="RefSeq" id="WP_092952759.1">
    <property type="nucleotide sequence ID" value="NZ_FOMQ01000007.1"/>
</dbReference>
<sequence>MPRTESFPAQPPRGGVPRALRAAGLALALGTAFLSAQAQPYDGVPGRERERERGHGPSHRDGRHGDRERPGHGHHGPHAGPRHAPPPGYYAPHAGPRHHPGPPPHARAHGRRGAGPHHDWYQGGHVPPMYRSRHYVVQDWRVHQLAPPPRGYHWVQNGPDYLLVTVGSGVIAQIVFR</sequence>
<organism evidence="3 4">
    <name type="scientific">Paracidovorax konjaci</name>
    <dbReference type="NCBI Taxonomy" id="32040"/>
    <lineage>
        <taxon>Bacteria</taxon>
        <taxon>Pseudomonadati</taxon>
        <taxon>Pseudomonadota</taxon>
        <taxon>Betaproteobacteria</taxon>
        <taxon>Burkholderiales</taxon>
        <taxon>Comamonadaceae</taxon>
        <taxon>Paracidovorax</taxon>
    </lineage>
</organism>
<feature type="signal peptide" evidence="2">
    <location>
        <begin position="1"/>
        <end position="38"/>
    </location>
</feature>
<dbReference type="Proteomes" id="UP000199517">
    <property type="component" value="Unassembled WGS sequence"/>
</dbReference>
<keyword evidence="4" id="KW-1185">Reference proteome</keyword>
<feature type="compositionally biased region" description="Basic residues" evidence="1">
    <location>
        <begin position="95"/>
        <end position="115"/>
    </location>
</feature>
<evidence type="ECO:0000256" key="1">
    <source>
        <dbReference type="SAM" id="MobiDB-lite"/>
    </source>
</evidence>
<feature type="compositionally biased region" description="Basic residues" evidence="1">
    <location>
        <begin position="72"/>
        <end position="81"/>
    </location>
</feature>
<dbReference type="AlphaFoldDB" id="A0A1I1VSC6"/>
<dbReference type="OrthoDB" id="6687316at2"/>
<feature type="chain" id="PRO_5011577750" evidence="2">
    <location>
        <begin position="39"/>
        <end position="177"/>
    </location>
</feature>
<gene>
    <name evidence="3" type="ORF">SAMN04489710_107122</name>
</gene>
<evidence type="ECO:0000256" key="2">
    <source>
        <dbReference type="SAM" id="SignalP"/>
    </source>
</evidence>
<name>A0A1I1VSC6_9BURK</name>
<reference evidence="4" key="1">
    <citation type="submission" date="2016-10" db="EMBL/GenBank/DDBJ databases">
        <authorList>
            <person name="Varghese N."/>
            <person name="Submissions S."/>
        </authorList>
    </citation>
    <scope>NUCLEOTIDE SEQUENCE [LARGE SCALE GENOMIC DNA]</scope>
    <source>
        <strain evidence="4">DSM 7481</strain>
    </source>
</reference>
<feature type="compositionally biased region" description="Basic and acidic residues" evidence="1">
    <location>
        <begin position="45"/>
        <end position="71"/>
    </location>
</feature>
<dbReference type="STRING" id="32040.SAMN04489710_107122"/>
<keyword evidence="2" id="KW-0732">Signal</keyword>
<evidence type="ECO:0000313" key="3">
    <source>
        <dbReference type="EMBL" id="SFD85755.1"/>
    </source>
</evidence>
<dbReference type="Pfam" id="PF11776">
    <property type="entry name" value="RcnB"/>
    <property type="match status" value="1"/>
</dbReference>
<accession>A0A1I1VSC6</accession>
<proteinExistence type="predicted"/>
<feature type="region of interest" description="Disordered" evidence="1">
    <location>
        <begin position="35"/>
        <end position="121"/>
    </location>
</feature>
<dbReference type="Gene3D" id="3.10.450.160">
    <property type="entry name" value="inner membrane protein cigr"/>
    <property type="match status" value="1"/>
</dbReference>
<protein>
    <submittedName>
        <fullName evidence="3">Regulator RcnB of Ni and Co efflux</fullName>
    </submittedName>
</protein>
<dbReference type="InterPro" id="IPR024572">
    <property type="entry name" value="RcnB"/>
</dbReference>
<evidence type="ECO:0000313" key="4">
    <source>
        <dbReference type="Proteomes" id="UP000199517"/>
    </source>
</evidence>
<dbReference type="EMBL" id="FOMQ01000007">
    <property type="protein sequence ID" value="SFD85755.1"/>
    <property type="molecule type" value="Genomic_DNA"/>
</dbReference>